<reference evidence="1" key="2">
    <citation type="submission" date="2018-05" db="EMBL/GenBank/DDBJ databases">
        <title>OgluRS3 (Oryza glumaepatula Reference Sequence Version 3).</title>
        <authorList>
            <person name="Zhang J."/>
            <person name="Kudrna D."/>
            <person name="Lee S."/>
            <person name="Talag J."/>
            <person name="Welchert J."/>
            <person name="Wing R.A."/>
        </authorList>
    </citation>
    <scope>NUCLEOTIDE SEQUENCE [LARGE SCALE GENOMIC DNA]</scope>
</reference>
<proteinExistence type="predicted"/>
<dbReference type="HOGENOM" id="CLU_2577732_0_0_1"/>
<dbReference type="EnsemblPlants" id="OGLUM03G25120.3">
    <property type="protein sequence ID" value="OGLUM03G25120.3"/>
    <property type="gene ID" value="OGLUM03G25120"/>
</dbReference>
<accession>A0A0D9Z9Y5</accession>
<evidence type="ECO:0000313" key="1">
    <source>
        <dbReference type="EnsemblPlants" id="OGLUM03G25120.3"/>
    </source>
</evidence>
<dbReference type="Proteomes" id="UP000026961">
    <property type="component" value="Chromosome 3"/>
</dbReference>
<dbReference type="Gramene" id="OGLUM03G25120.3">
    <property type="protein sequence ID" value="OGLUM03G25120.3"/>
    <property type="gene ID" value="OGLUM03G25120"/>
</dbReference>
<name>A0A0D9Z9Y5_9ORYZ</name>
<evidence type="ECO:0000313" key="2">
    <source>
        <dbReference type="Proteomes" id="UP000026961"/>
    </source>
</evidence>
<organism evidence="1">
    <name type="scientific">Oryza glumipatula</name>
    <dbReference type="NCBI Taxonomy" id="40148"/>
    <lineage>
        <taxon>Eukaryota</taxon>
        <taxon>Viridiplantae</taxon>
        <taxon>Streptophyta</taxon>
        <taxon>Embryophyta</taxon>
        <taxon>Tracheophyta</taxon>
        <taxon>Spermatophyta</taxon>
        <taxon>Magnoliopsida</taxon>
        <taxon>Liliopsida</taxon>
        <taxon>Poales</taxon>
        <taxon>Poaceae</taxon>
        <taxon>BOP clade</taxon>
        <taxon>Oryzoideae</taxon>
        <taxon>Oryzeae</taxon>
        <taxon>Oryzinae</taxon>
        <taxon>Oryza</taxon>
    </lineage>
</organism>
<dbReference type="AlphaFoldDB" id="A0A0D9Z9Y5"/>
<sequence length="87" mass="9404">MSSMTPILGRKRVTDTVVVVIFELAEQNNLRVFLANATDPAVPLRSGGAMPSYRGCDAQLLYTSLAINSHTVTCHGCILLVILSKRS</sequence>
<protein>
    <submittedName>
        <fullName evidence="1">Uncharacterized protein</fullName>
    </submittedName>
</protein>
<keyword evidence="2" id="KW-1185">Reference proteome</keyword>
<reference evidence="1" key="1">
    <citation type="submission" date="2015-04" db="UniProtKB">
        <authorList>
            <consortium name="EnsemblPlants"/>
        </authorList>
    </citation>
    <scope>IDENTIFICATION</scope>
</reference>